<evidence type="ECO:0000313" key="7">
    <source>
        <dbReference type="EMBL" id="AZQ61862.1"/>
    </source>
</evidence>
<gene>
    <name evidence="7" type="ORF">EI427_06300</name>
</gene>
<keyword evidence="3" id="KW-0998">Cell outer membrane</keyword>
<dbReference type="Proteomes" id="UP000267268">
    <property type="component" value="Chromosome 1"/>
</dbReference>
<keyword evidence="5" id="KW-0732">Signal</keyword>
<dbReference type="Gene3D" id="3.30.1330.60">
    <property type="entry name" value="OmpA-like domain"/>
    <property type="match status" value="1"/>
</dbReference>
<dbReference type="PRINTS" id="PR01023">
    <property type="entry name" value="NAFLGMOTY"/>
</dbReference>
<dbReference type="InterPro" id="IPR006665">
    <property type="entry name" value="OmpA-like"/>
</dbReference>
<dbReference type="CDD" id="cd07185">
    <property type="entry name" value="OmpA_C-like"/>
    <property type="match status" value="1"/>
</dbReference>
<proteinExistence type="predicted"/>
<evidence type="ECO:0000256" key="1">
    <source>
        <dbReference type="ARBA" id="ARBA00004442"/>
    </source>
</evidence>
<dbReference type="InterPro" id="IPR011659">
    <property type="entry name" value="WD40"/>
</dbReference>
<dbReference type="OrthoDB" id="1488841at2"/>
<reference evidence="7 8" key="1">
    <citation type="submission" date="2018-12" db="EMBL/GenBank/DDBJ databases">
        <title>Flammeovirga pectinis sp. nov., isolated from the gut of the Korean scallop, Patinopecten yessoensis.</title>
        <authorList>
            <person name="Bae J.-W."/>
            <person name="Jeong Y.-S."/>
            <person name="Kang W."/>
        </authorList>
    </citation>
    <scope>NUCLEOTIDE SEQUENCE [LARGE SCALE GENOMIC DNA]</scope>
    <source>
        <strain evidence="7 8">L12M1</strain>
    </source>
</reference>
<dbReference type="AlphaFoldDB" id="A0A3S9P111"/>
<dbReference type="Pfam" id="PF07676">
    <property type="entry name" value="PD40"/>
    <property type="match status" value="1"/>
</dbReference>
<evidence type="ECO:0000259" key="6">
    <source>
        <dbReference type="PROSITE" id="PS51123"/>
    </source>
</evidence>
<evidence type="ECO:0000256" key="4">
    <source>
        <dbReference type="PROSITE-ProRule" id="PRU00473"/>
    </source>
</evidence>
<sequence>MIKYLYISLLFFILSNSNGFSQTIYWADTVQDYSSQYSEAAFGATQVVGLPNVPLKSNRNPLAWLSDEDTTAFLQIGFAAPISNINQIIICEAFYHNAIQKIEVLSNDQFLTVYDQEPAHIKFGSQNSNYFFKRIDTPITSIKITLKAKSSIRLCGIDAIGVSESSKAISILPQISKDLAPTVLTKPLSTALNTSADESNPTLDIRGDKLLFTRTSKEGSPLLYEAYLDSLDQWVSKAVTIDSSINFLHKYITALSPDGITALSVIDESGTDFQLSTLELEDSSWIEQEQIIIPNIQLLEQKSDFFLSNSRKVMLMALTDNRTESVTNLYVSFKDENNRWSAPQSLGSSINTLGKETSPFLSTDEKTLYFSSTGHQGFGGSDIFATKRLDDSWENWSTPENLGPTINSATDESDLCIPVSGDIGFFSRVTENGDKDIYTVKLPILLPPEPVALVSGKVINKTTQQPIHTKIIYTDLTTQEEVGTVFSNATTGTYYITLPLGKEYSFLATSTGFMSQSEHIDLTDQKLEVQAIQNLHLVPLEETATLILKNIFYEHNSSYLQKSSYDELDRMVDLLSVEQSIKKVEITGYTDNQGSANYNKWLSEKRAASVKNYLVKNGIDANRLTISGKGEENPIATNDSVEGKQKNRRVEFQITEISPIN</sequence>
<dbReference type="RefSeq" id="WP_126612796.1">
    <property type="nucleotide sequence ID" value="NZ_CP034562.1"/>
</dbReference>
<keyword evidence="8" id="KW-1185">Reference proteome</keyword>
<dbReference type="InterPro" id="IPR036737">
    <property type="entry name" value="OmpA-like_sf"/>
</dbReference>
<dbReference type="PANTHER" id="PTHR30329:SF21">
    <property type="entry name" value="LIPOPROTEIN YIAD-RELATED"/>
    <property type="match status" value="1"/>
</dbReference>
<feature type="domain" description="OmpA-like" evidence="6">
    <location>
        <begin position="540"/>
        <end position="658"/>
    </location>
</feature>
<dbReference type="InterPro" id="IPR050330">
    <property type="entry name" value="Bact_OuterMem_StrucFunc"/>
</dbReference>
<protein>
    <recommendedName>
        <fullName evidence="6">OmpA-like domain-containing protein</fullName>
    </recommendedName>
</protein>
<evidence type="ECO:0000256" key="5">
    <source>
        <dbReference type="SAM" id="SignalP"/>
    </source>
</evidence>
<feature type="signal peptide" evidence="5">
    <location>
        <begin position="1"/>
        <end position="21"/>
    </location>
</feature>
<name>A0A3S9P111_9BACT</name>
<dbReference type="PROSITE" id="PS51123">
    <property type="entry name" value="OMPA_2"/>
    <property type="match status" value="1"/>
</dbReference>
<dbReference type="InterPro" id="IPR006690">
    <property type="entry name" value="OMPA-like_CS"/>
</dbReference>
<evidence type="ECO:0000313" key="8">
    <source>
        <dbReference type="Proteomes" id="UP000267268"/>
    </source>
</evidence>
<dbReference type="PROSITE" id="PS01068">
    <property type="entry name" value="OMPA_1"/>
    <property type="match status" value="1"/>
</dbReference>
<evidence type="ECO:0000256" key="3">
    <source>
        <dbReference type="ARBA" id="ARBA00023237"/>
    </source>
</evidence>
<evidence type="ECO:0000256" key="2">
    <source>
        <dbReference type="ARBA" id="ARBA00023136"/>
    </source>
</evidence>
<dbReference type="PRINTS" id="PR01021">
    <property type="entry name" value="OMPADOMAIN"/>
</dbReference>
<organism evidence="7 8">
    <name type="scientific">Flammeovirga pectinis</name>
    <dbReference type="NCBI Taxonomy" id="2494373"/>
    <lineage>
        <taxon>Bacteria</taxon>
        <taxon>Pseudomonadati</taxon>
        <taxon>Bacteroidota</taxon>
        <taxon>Cytophagia</taxon>
        <taxon>Cytophagales</taxon>
        <taxon>Flammeovirgaceae</taxon>
        <taxon>Flammeovirga</taxon>
    </lineage>
</organism>
<dbReference type="KEGG" id="fll:EI427_06300"/>
<dbReference type="GO" id="GO:0009279">
    <property type="term" value="C:cell outer membrane"/>
    <property type="evidence" value="ECO:0007669"/>
    <property type="project" value="UniProtKB-SubCell"/>
</dbReference>
<dbReference type="EMBL" id="CP034562">
    <property type="protein sequence ID" value="AZQ61862.1"/>
    <property type="molecule type" value="Genomic_DNA"/>
</dbReference>
<comment type="subcellular location">
    <subcellularLocation>
        <location evidence="1">Cell outer membrane</location>
    </subcellularLocation>
</comment>
<dbReference type="SUPFAM" id="SSF103088">
    <property type="entry name" value="OmpA-like"/>
    <property type="match status" value="1"/>
</dbReference>
<dbReference type="Pfam" id="PF00691">
    <property type="entry name" value="OmpA"/>
    <property type="match status" value="1"/>
</dbReference>
<dbReference type="PANTHER" id="PTHR30329">
    <property type="entry name" value="STATOR ELEMENT OF FLAGELLAR MOTOR COMPLEX"/>
    <property type="match status" value="1"/>
</dbReference>
<accession>A0A3S9P111</accession>
<feature type="chain" id="PRO_5019350881" description="OmpA-like domain-containing protein" evidence="5">
    <location>
        <begin position="22"/>
        <end position="661"/>
    </location>
</feature>
<dbReference type="Gene3D" id="2.60.40.1120">
    <property type="entry name" value="Carboxypeptidase-like, regulatory domain"/>
    <property type="match status" value="1"/>
</dbReference>
<keyword evidence="2 4" id="KW-0472">Membrane</keyword>
<dbReference type="InterPro" id="IPR006664">
    <property type="entry name" value="OMP_bac"/>
</dbReference>